<dbReference type="GO" id="GO:0006520">
    <property type="term" value="P:amino acid metabolic process"/>
    <property type="evidence" value="ECO:0007669"/>
    <property type="project" value="InterPro"/>
</dbReference>
<dbReference type="EMBL" id="CP016268">
    <property type="protein sequence ID" value="ANO51455.1"/>
    <property type="molecule type" value="Genomic_DNA"/>
</dbReference>
<dbReference type="OrthoDB" id="9803354at2"/>
<organism evidence="8 9">
    <name type="scientific">Woeseia oceani</name>
    <dbReference type="NCBI Taxonomy" id="1548547"/>
    <lineage>
        <taxon>Bacteria</taxon>
        <taxon>Pseudomonadati</taxon>
        <taxon>Pseudomonadota</taxon>
        <taxon>Gammaproteobacteria</taxon>
        <taxon>Woeseiales</taxon>
        <taxon>Woeseiaceae</taxon>
        <taxon>Woeseia</taxon>
    </lineage>
</organism>
<dbReference type="PANTHER" id="PTHR46383">
    <property type="entry name" value="ASPARTATE AMINOTRANSFERASE"/>
    <property type="match status" value="1"/>
</dbReference>
<dbReference type="EC" id="2.6.1.-" evidence="6"/>
<reference evidence="8 9" key="1">
    <citation type="submission" date="2016-06" db="EMBL/GenBank/DDBJ databases">
        <title>Complete genome sequence of a deep-branching marine Gamma Proteobacterium Woeseia oceani type strain XK5.</title>
        <authorList>
            <person name="Mu D."/>
            <person name="Du Z."/>
        </authorList>
    </citation>
    <scope>NUCLEOTIDE SEQUENCE [LARGE SCALE GENOMIC DNA]</scope>
    <source>
        <strain evidence="8 9">XK5</strain>
    </source>
</reference>
<dbReference type="SUPFAM" id="SSF53383">
    <property type="entry name" value="PLP-dependent transferases"/>
    <property type="match status" value="1"/>
</dbReference>
<proteinExistence type="inferred from homology"/>
<dbReference type="InterPro" id="IPR015424">
    <property type="entry name" value="PyrdxlP-dep_Trfase"/>
</dbReference>
<dbReference type="GO" id="GO:0008483">
    <property type="term" value="F:transaminase activity"/>
    <property type="evidence" value="ECO:0007669"/>
    <property type="project" value="UniProtKB-KW"/>
</dbReference>
<dbReference type="PROSITE" id="PS00105">
    <property type="entry name" value="AA_TRANSFER_CLASS_1"/>
    <property type="match status" value="1"/>
</dbReference>
<evidence type="ECO:0000256" key="6">
    <source>
        <dbReference type="RuleBase" id="RU000481"/>
    </source>
</evidence>
<evidence type="ECO:0000259" key="7">
    <source>
        <dbReference type="Pfam" id="PF00155"/>
    </source>
</evidence>
<keyword evidence="9" id="KW-1185">Reference proteome</keyword>
<dbReference type="STRING" id="1548547.BA177_09805"/>
<keyword evidence="3 6" id="KW-0032">Aminotransferase</keyword>
<dbReference type="AlphaFoldDB" id="A0A193LFZ2"/>
<evidence type="ECO:0000313" key="9">
    <source>
        <dbReference type="Proteomes" id="UP000092695"/>
    </source>
</evidence>
<evidence type="ECO:0000256" key="2">
    <source>
        <dbReference type="ARBA" id="ARBA00007441"/>
    </source>
</evidence>
<dbReference type="Gene3D" id="3.90.1150.10">
    <property type="entry name" value="Aspartate Aminotransferase, domain 1"/>
    <property type="match status" value="1"/>
</dbReference>
<dbReference type="InterPro" id="IPR050596">
    <property type="entry name" value="AspAT/PAT-like"/>
</dbReference>
<comment type="cofactor">
    <cofactor evidence="1 6">
        <name>pyridoxal 5'-phosphate</name>
        <dbReference type="ChEBI" id="CHEBI:597326"/>
    </cofactor>
</comment>
<comment type="similarity">
    <text evidence="2 6">Belongs to the class-I pyridoxal-phosphate-dependent aminotransferase family.</text>
</comment>
<name>A0A193LFZ2_9GAMM</name>
<dbReference type="PANTHER" id="PTHR46383:SF1">
    <property type="entry name" value="ASPARTATE AMINOTRANSFERASE"/>
    <property type="match status" value="1"/>
</dbReference>
<gene>
    <name evidence="8" type="ORF">BA177_09805</name>
</gene>
<evidence type="ECO:0000256" key="4">
    <source>
        <dbReference type="ARBA" id="ARBA00022679"/>
    </source>
</evidence>
<keyword evidence="5" id="KW-0663">Pyridoxal phosphate</keyword>
<dbReference type="InterPro" id="IPR015421">
    <property type="entry name" value="PyrdxlP-dep_Trfase_major"/>
</dbReference>
<evidence type="ECO:0000256" key="1">
    <source>
        <dbReference type="ARBA" id="ARBA00001933"/>
    </source>
</evidence>
<accession>A0A193LFZ2</accession>
<evidence type="ECO:0000256" key="5">
    <source>
        <dbReference type="ARBA" id="ARBA00022898"/>
    </source>
</evidence>
<dbReference type="Proteomes" id="UP000092695">
    <property type="component" value="Chromosome"/>
</dbReference>
<feature type="domain" description="Aminotransferase class I/classII large" evidence="7">
    <location>
        <begin position="33"/>
        <end position="388"/>
    </location>
</feature>
<dbReference type="Pfam" id="PF00155">
    <property type="entry name" value="Aminotran_1_2"/>
    <property type="match status" value="1"/>
</dbReference>
<dbReference type="InterPro" id="IPR004839">
    <property type="entry name" value="Aminotransferase_I/II_large"/>
</dbReference>
<evidence type="ECO:0000313" key="8">
    <source>
        <dbReference type="EMBL" id="ANO51455.1"/>
    </source>
</evidence>
<dbReference type="RefSeq" id="WP_068615805.1">
    <property type="nucleotide sequence ID" value="NZ_CP016268.1"/>
</dbReference>
<dbReference type="KEGG" id="woc:BA177_09805"/>
<protein>
    <recommendedName>
        <fullName evidence="6">Aminotransferase</fullName>
        <ecNumber evidence="6">2.6.1.-</ecNumber>
    </recommendedName>
</protein>
<evidence type="ECO:0000256" key="3">
    <source>
        <dbReference type="ARBA" id="ARBA00022576"/>
    </source>
</evidence>
<dbReference type="InterPro" id="IPR004838">
    <property type="entry name" value="NHTrfase_class1_PyrdxlP-BS"/>
</dbReference>
<dbReference type="InterPro" id="IPR015422">
    <property type="entry name" value="PyrdxlP-dep_Trfase_small"/>
</dbReference>
<dbReference type="FunFam" id="3.40.640.10:FF:000033">
    <property type="entry name" value="Aspartate aminotransferase"/>
    <property type="match status" value="1"/>
</dbReference>
<dbReference type="CDD" id="cd00609">
    <property type="entry name" value="AAT_like"/>
    <property type="match status" value="1"/>
</dbReference>
<sequence>MSLTVSERMSRVMPSATSAVLGLAARLREEGKNVISLGAGEPDFDTPLHIKEAAIRAIHDGQTKYTAIDGTTSLKQAIQRKFERDNALDYGLEQILVSVGAKHTLFNLCMGVLSAGDEAIIPAPAWVSYPDMVRVADGIPVSIMTGIDSDFKILPEQLEAAITKRTRLLFLNSPSNPSGSCYTRKELEALGAVLLRHPNVVVAADDIYEHIHWGAEPFCSLVTAVPELKNQVVTINGVSKCYAMTGWRIGYAGGPAEVIKAMKTIQSQCTSNPCSISQVAATAALDGDQTCIAEMNAAYKARSDYIVEALNGIPGFECRRGEGAFYAYPRVTGALEARGLKDDFELVELLLQEAVVVMVPGSPFGTPGYVRLSFACSIEDLQESVRRIRSVLA</sequence>
<dbReference type="Gene3D" id="3.40.640.10">
    <property type="entry name" value="Type I PLP-dependent aspartate aminotransferase-like (Major domain)"/>
    <property type="match status" value="1"/>
</dbReference>
<dbReference type="GO" id="GO:0030170">
    <property type="term" value="F:pyridoxal phosphate binding"/>
    <property type="evidence" value="ECO:0007669"/>
    <property type="project" value="InterPro"/>
</dbReference>
<keyword evidence="4 6" id="KW-0808">Transferase</keyword>